<dbReference type="SUPFAM" id="SSF64182">
    <property type="entry name" value="DHH phosphoesterases"/>
    <property type="match status" value="1"/>
</dbReference>
<name>A0ABU2BBF2_9CORY</name>
<dbReference type="InterPro" id="IPR003156">
    <property type="entry name" value="DHHA1_dom"/>
</dbReference>
<evidence type="ECO:0000259" key="2">
    <source>
        <dbReference type="Pfam" id="PF02272"/>
    </source>
</evidence>
<gene>
    <name evidence="3" type="ORF">J2S37_002483</name>
</gene>
<accession>A0ABU2BBF2</accession>
<evidence type="ECO:0000259" key="1">
    <source>
        <dbReference type="Pfam" id="PF01368"/>
    </source>
</evidence>
<evidence type="ECO:0000313" key="3">
    <source>
        <dbReference type="EMBL" id="MDR7355945.1"/>
    </source>
</evidence>
<comment type="caution">
    <text evidence="3">The sequence shown here is derived from an EMBL/GenBank/DDBJ whole genome shotgun (WGS) entry which is preliminary data.</text>
</comment>
<dbReference type="Gene3D" id="3.10.310.30">
    <property type="match status" value="1"/>
</dbReference>
<dbReference type="EC" id="3.1.13.3" evidence="3"/>
<dbReference type="EMBL" id="JAVDYF010000001">
    <property type="protein sequence ID" value="MDR7355945.1"/>
    <property type="molecule type" value="Genomic_DNA"/>
</dbReference>
<keyword evidence="3" id="KW-0378">Hydrolase</keyword>
<dbReference type="PANTHER" id="PTHR47618:SF1">
    <property type="entry name" value="BIFUNCTIONAL OLIGORIBONUCLEASE AND PAP PHOSPHATASE NRNA"/>
    <property type="match status" value="1"/>
</dbReference>
<dbReference type="Proteomes" id="UP001183619">
    <property type="component" value="Unassembled WGS sequence"/>
</dbReference>
<protein>
    <submittedName>
        <fullName evidence="3">Phosphoesterase RecJ-like protein</fullName>
        <ecNumber evidence="3">3.1.13.3</ecNumber>
        <ecNumber evidence="3">3.1.3.7</ecNumber>
    </submittedName>
</protein>
<dbReference type="PANTHER" id="PTHR47618">
    <property type="entry name" value="BIFUNCTIONAL OLIGORIBONUCLEASE AND PAP PHOSPHATASE NRNA"/>
    <property type="match status" value="1"/>
</dbReference>
<dbReference type="Pfam" id="PF01368">
    <property type="entry name" value="DHH"/>
    <property type="match status" value="1"/>
</dbReference>
<dbReference type="InterPro" id="IPR051319">
    <property type="entry name" value="Oligoribo/pAp-PDE_c-di-AMP_PDE"/>
</dbReference>
<dbReference type="RefSeq" id="WP_277103589.1">
    <property type="nucleotide sequence ID" value="NZ_BAAAJS010000069.1"/>
</dbReference>
<proteinExistence type="predicted"/>
<dbReference type="EC" id="3.1.3.7" evidence="3"/>
<dbReference type="InterPro" id="IPR038763">
    <property type="entry name" value="DHH_sf"/>
</dbReference>
<feature type="domain" description="DHHA1" evidence="2">
    <location>
        <begin position="251"/>
        <end position="333"/>
    </location>
</feature>
<keyword evidence="4" id="KW-1185">Reference proteome</keyword>
<reference evidence="3 4" key="1">
    <citation type="submission" date="2023-07" db="EMBL/GenBank/DDBJ databases">
        <title>Sequencing the genomes of 1000 actinobacteria strains.</title>
        <authorList>
            <person name="Klenk H.-P."/>
        </authorList>
    </citation>
    <scope>NUCLEOTIDE SEQUENCE [LARGE SCALE GENOMIC DNA]</scope>
    <source>
        <strain evidence="3 4">DSM 44508</strain>
    </source>
</reference>
<dbReference type="GO" id="GO:0008441">
    <property type="term" value="F:3'(2'),5'-bisphosphate nucleotidase activity"/>
    <property type="evidence" value="ECO:0007669"/>
    <property type="project" value="UniProtKB-EC"/>
</dbReference>
<sequence>MSFPSALGALDARGHQRVSGEPDWEEATRRTLASRRFCVVGHRHPDADAIGSVCALLHILDQLGKDAVGIIGQSEPIDPALLTIPGADRIQLADSLPECDVIFVVDCGSSSRMGLVEDAVMAREQDVILIDHHASNSGCRGINLIDYEAESTTTVIWQWLDHLGVSIDQPMAHALYVGLLTDTHGFRWGRPSMHSMAKELVDTGLDIRTIGNQMFSGFSIADLKVMGTVLSQLSIVRSQCHDIAVAVVDYSMVSQASPSAVEALADYIKGVQDTDFAVVIKEYEPGLHGISLRSDTVDVSQLARNLGGGGHLRSAGFKVVAPVDEIIAAIIEQASRSCVVLRKNQETPLVVH</sequence>
<dbReference type="InterPro" id="IPR001667">
    <property type="entry name" value="DDH_dom"/>
</dbReference>
<dbReference type="Gene3D" id="3.90.1640.10">
    <property type="entry name" value="inorganic pyrophosphatase (n-terminal core)"/>
    <property type="match status" value="1"/>
</dbReference>
<feature type="domain" description="DDH" evidence="1">
    <location>
        <begin position="37"/>
        <end position="178"/>
    </location>
</feature>
<organism evidence="3 4">
    <name type="scientific">Corynebacterium felinum</name>
    <dbReference type="NCBI Taxonomy" id="131318"/>
    <lineage>
        <taxon>Bacteria</taxon>
        <taxon>Bacillati</taxon>
        <taxon>Actinomycetota</taxon>
        <taxon>Actinomycetes</taxon>
        <taxon>Mycobacteriales</taxon>
        <taxon>Corynebacteriaceae</taxon>
        <taxon>Corynebacterium</taxon>
    </lineage>
</organism>
<dbReference type="Pfam" id="PF02272">
    <property type="entry name" value="DHHA1"/>
    <property type="match status" value="1"/>
</dbReference>
<evidence type="ECO:0000313" key="4">
    <source>
        <dbReference type="Proteomes" id="UP001183619"/>
    </source>
</evidence>